<dbReference type="PROSITE" id="PS51257">
    <property type="entry name" value="PROKAR_LIPOPROTEIN"/>
    <property type="match status" value="1"/>
</dbReference>
<gene>
    <name evidence="1" type="ORF">ACH5RR_006000</name>
</gene>
<proteinExistence type="predicted"/>
<dbReference type="Proteomes" id="UP001630127">
    <property type="component" value="Unassembled WGS sequence"/>
</dbReference>
<protein>
    <submittedName>
        <fullName evidence="1">Uncharacterized protein</fullName>
    </submittedName>
</protein>
<name>A0ABD3AMT0_9GENT</name>
<keyword evidence="2" id="KW-1185">Reference proteome</keyword>
<evidence type="ECO:0000313" key="2">
    <source>
        <dbReference type="Proteomes" id="UP001630127"/>
    </source>
</evidence>
<sequence length="123" mass="13442">MKRVQPYPLQLSIGCKKTDHICLAIQADLSFHHMKKNQALHIGGQDCCLDVPLMQILVMQVLAPCCCYFPARVPGMSTLPDFGTDCQFLLLGQQVLPNARPYVPPACASLSPLFDASGCLNLP</sequence>
<accession>A0ABD3AMT0</accession>
<reference evidence="1 2" key="1">
    <citation type="submission" date="2024-11" db="EMBL/GenBank/DDBJ databases">
        <title>A near-complete genome assembly of Cinchona calisaya.</title>
        <authorList>
            <person name="Lian D.C."/>
            <person name="Zhao X.W."/>
            <person name="Wei L."/>
        </authorList>
    </citation>
    <scope>NUCLEOTIDE SEQUENCE [LARGE SCALE GENOMIC DNA]</scope>
    <source>
        <tissue evidence="1">Nenye</tissue>
    </source>
</reference>
<comment type="caution">
    <text evidence="1">The sequence shown here is derived from an EMBL/GenBank/DDBJ whole genome shotgun (WGS) entry which is preliminary data.</text>
</comment>
<dbReference type="EMBL" id="JBJUIK010000003">
    <property type="protein sequence ID" value="KAL3532479.1"/>
    <property type="molecule type" value="Genomic_DNA"/>
</dbReference>
<organism evidence="1 2">
    <name type="scientific">Cinchona calisaya</name>
    <dbReference type="NCBI Taxonomy" id="153742"/>
    <lineage>
        <taxon>Eukaryota</taxon>
        <taxon>Viridiplantae</taxon>
        <taxon>Streptophyta</taxon>
        <taxon>Embryophyta</taxon>
        <taxon>Tracheophyta</taxon>
        <taxon>Spermatophyta</taxon>
        <taxon>Magnoliopsida</taxon>
        <taxon>eudicotyledons</taxon>
        <taxon>Gunneridae</taxon>
        <taxon>Pentapetalae</taxon>
        <taxon>asterids</taxon>
        <taxon>lamiids</taxon>
        <taxon>Gentianales</taxon>
        <taxon>Rubiaceae</taxon>
        <taxon>Cinchonoideae</taxon>
        <taxon>Cinchoneae</taxon>
        <taxon>Cinchona</taxon>
    </lineage>
</organism>
<evidence type="ECO:0000313" key="1">
    <source>
        <dbReference type="EMBL" id="KAL3532479.1"/>
    </source>
</evidence>
<dbReference type="AlphaFoldDB" id="A0ABD3AMT0"/>